<dbReference type="OrthoDB" id="5005871at2"/>
<feature type="transmembrane region" description="Helical" evidence="1">
    <location>
        <begin position="77"/>
        <end position="95"/>
    </location>
</feature>
<keyword evidence="1" id="KW-1133">Transmembrane helix</keyword>
<keyword evidence="1" id="KW-0472">Membrane</keyword>
<organism evidence="2 3">
    <name type="scientific">Agromyces cerinus subsp. cerinus</name>
    <dbReference type="NCBI Taxonomy" id="232089"/>
    <lineage>
        <taxon>Bacteria</taxon>
        <taxon>Bacillati</taxon>
        <taxon>Actinomycetota</taxon>
        <taxon>Actinomycetes</taxon>
        <taxon>Micrococcales</taxon>
        <taxon>Microbacteriaceae</taxon>
        <taxon>Agromyces</taxon>
    </lineage>
</organism>
<dbReference type="STRING" id="232089.SAMN05443544_2591"/>
<name>A0A1N6GI91_9MICO</name>
<proteinExistence type="predicted"/>
<evidence type="ECO:0000313" key="3">
    <source>
        <dbReference type="Proteomes" id="UP000184699"/>
    </source>
</evidence>
<dbReference type="Proteomes" id="UP000184699">
    <property type="component" value="Unassembled WGS sequence"/>
</dbReference>
<protein>
    <submittedName>
        <fullName evidence="2">Uncharacterized protein</fullName>
    </submittedName>
</protein>
<sequence>MLVIASVLMLVLAIGHSLLGERFILVPLSRHHDLPRVAGAEFPVATLRFAWHVTSVLALAIAIALALFAFDAGVDAAIAAIGWCLIAASLLPLVFSRARHPSWVVLAAAGALCVVWAMLD</sequence>
<reference evidence="3" key="1">
    <citation type="submission" date="2016-11" db="EMBL/GenBank/DDBJ databases">
        <authorList>
            <person name="Varghese N."/>
            <person name="Submissions S."/>
        </authorList>
    </citation>
    <scope>NUCLEOTIDE SEQUENCE [LARGE SCALE GENOMIC DNA]</scope>
    <source>
        <strain evidence="3">DSM 8595</strain>
    </source>
</reference>
<feature type="transmembrane region" description="Helical" evidence="1">
    <location>
        <begin position="101"/>
        <end position="119"/>
    </location>
</feature>
<dbReference type="RefSeq" id="WP_074260723.1">
    <property type="nucleotide sequence ID" value="NZ_FSRJ01000003.1"/>
</dbReference>
<dbReference type="AlphaFoldDB" id="A0A1N6GI91"/>
<keyword evidence="1" id="KW-0812">Transmembrane</keyword>
<evidence type="ECO:0000313" key="2">
    <source>
        <dbReference type="EMBL" id="SIO07122.1"/>
    </source>
</evidence>
<evidence type="ECO:0000256" key="1">
    <source>
        <dbReference type="SAM" id="Phobius"/>
    </source>
</evidence>
<feature type="transmembrane region" description="Helical" evidence="1">
    <location>
        <begin position="49"/>
        <end position="70"/>
    </location>
</feature>
<accession>A0A1N6GI91</accession>
<gene>
    <name evidence="2" type="ORF">SAMN05443544_2591</name>
</gene>
<keyword evidence="3" id="KW-1185">Reference proteome</keyword>
<dbReference type="EMBL" id="FSRJ01000003">
    <property type="protein sequence ID" value="SIO07122.1"/>
    <property type="molecule type" value="Genomic_DNA"/>
</dbReference>